<reference evidence="1 2" key="1">
    <citation type="submission" date="2011-02" db="EMBL/GenBank/DDBJ databases">
        <title>The Genome Sequence of Sphaeroforma arctica JP610.</title>
        <authorList>
            <consortium name="The Broad Institute Genome Sequencing Platform"/>
            <person name="Russ C."/>
            <person name="Cuomo C."/>
            <person name="Young S.K."/>
            <person name="Zeng Q."/>
            <person name="Gargeya S."/>
            <person name="Alvarado L."/>
            <person name="Berlin A."/>
            <person name="Chapman S.B."/>
            <person name="Chen Z."/>
            <person name="Freedman E."/>
            <person name="Gellesch M."/>
            <person name="Goldberg J."/>
            <person name="Griggs A."/>
            <person name="Gujja S."/>
            <person name="Heilman E."/>
            <person name="Heiman D."/>
            <person name="Howarth C."/>
            <person name="Mehta T."/>
            <person name="Neiman D."/>
            <person name="Pearson M."/>
            <person name="Roberts A."/>
            <person name="Saif S."/>
            <person name="Shea T."/>
            <person name="Shenoy N."/>
            <person name="Sisk P."/>
            <person name="Stolte C."/>
            <person name="Sykes S."/>
            <person name="White J."/>
            <person name="Yandava C."/>
            <person name="Burger G."/>
            <person name="Gray M.W."/>
            <person name="Holland P.W.H."/>
            <person name="King N."/>
            <person name="Lang F.B.F."/>
            <person name="Roger A.J."/>
            <person name="Ruiz-Trillo I."/>
            <person name="Haas B."/>
            <person name="Nusbaum C."/>
            <person name="Birren B."/>
        </authorList>
    </citation>
    <scope>NUCLEOTIDE SEQUENCE [LARGE SCALE GENOMIC DNA]</scope>
    <source>
        <strain evidence="1 2">JP610</strain>
    </source>
</reference>
<keyword evidence="2" id="KW-1185">Reference proteome</keyword>
<evidence type="ECO:0000313" key="2">
    <source>
        <dbReference type="Proteomes" id="UP000054560"/>
    </source>
</evidence>
<organism evidence="1 2">
    <name type="scientific">Sphaeroforma arctica JP610</name>
    <dbReference type="NCBI Taxonomy" id="667725"/>
    <lineage>
        <taxon>Eukaryota</taxon>
        <taxon>Ichthyosporea</taxon>
        <taxon>Ichthyophonida</taxon>
        <taxon>Sphaeroforma</taxon>
    </lineage>
</organism>
<evidence type="ECO:0000313" key="1">
    <source>
        <dbReference type="EMBL" id="KNC72468.1"/>
    </source>
</evidence>
<proteinExistence type="predicted"/>
<dbReference type="RefSeq" id="XP_014146370.1">
    <property type="nucleotide sequence ID" value="XM_014290895.1"/>
</dbReference>
<dbReference type="GeneID" id="25915478"/>
<gene>
    <name evidence="1" type="ORF">SARC_14974</name>
</gene>
<sequence>MHIIADLLRVLTRSHLVTPRIIDYVVHRSADMIASAQNLLLSPTNQIDAINSNWLMRAENPKPDPVKDPFNYVMGPFAAVHVCKALVWVCRELHKDLYRVQTGRASWYQYRKSPPTRTVSSGSEYVNDDHIRTDENCHLQAETHYEATRRILMNRKLSPRERRRKKDKVVIERQEMVIQGYAEELSLAKSSTRTMVNLTTDYVLSCLETQSTHTHAQLGAHVRTGTQAPHTLLEGKAGRAIGAWEVSLLVKCMGQTGSMTEYQLKQLTHVFATHMHSFNLRFLAKTSRWLVAACLKGGYEIP</sequence>
<protein>
    <submittedName>
        <fullName evidence="1">Uncharacterized protein</fullName>
    </submittedName>
</protein>
<dbReference type="AlphaFoldDB" id="A0A0L0F8M1"/>
<dbReference type="EMBL" id="KQ246993">
    <property type="protein sequence ID" value="KNC72468.1"/>
    <property type="molecule type" value="Genomic_DNA"/>
</dbReference>
<name>A0A0L0F8M1_9EUKA</name>
<dbReference type="Proteomes" id="UP000054560">
    <property type="component" value="Unassembled WGS sequence"/>
</dbReference>
<feature type="non-terminal residue" evidence="1">
    <location>
        <position position="302"/>
    </location>
</feature>
<accession>A0A0L0F8M1</accession>